<gene>
    <name evidence="1" type="ORF">ASU33_03770</name>
</gene>
<evidence type="ECO:0000313" key="2">
    <source>
        <dbReference type="Proteomes" id="UP000054223"/>
    </source>
</evidence>
<name>A0A9X0HIF2_SOLP1</name>
<dbReference type="Proteomes" id="UP000054223">
    <property type="component" value="Unassembled WGS sequence"/>
</dbReference>
<dbReference type="RefSeq" id="WP_059072180.1">
    <property type="nucleotide sequence ID" value="NZ_LNAL01000008.1"/>
</dbReference>
<reference evidence="1 2" key="1">
    <citation type="submission" date="2015-11" db="EMBL/GenBank/DDBJ databases">
        <title>Solirubrum puertoriconensis gen. nov. an environmental bacteria isolated in Puerto Rico.</title>
        <authorList>
            <person name="Cuebas-Irizarry M.F."/>
            <person name="Montalvo-Rodriguez R."/>
        </authorList>
    </citation>
    <scope>NUCLEOTIDE SEQUENCE [LARGE SCALE GENOMIC DNA]</scope>
    <source>
        <strain evidence="1 2">MC1A</strain>
    </source>
</reference>
<dbReference type="OrthoDB" id="5690804at2"/>
<proteinExistence type="predicted"/>
<dbReference type="AlphaFoldDB" id="A0A9X0HIF2"/>
<keyword evidence="2" id="KW-1185">Reference proteome</keyword>
<dbReference type="EMBL" id="LNAL01000008">
    <property type="protein sequence ID" value="KUG06483.1"/>
    <property type="molecule type" value="Genomic_DNA"/>
</dbReference>
<protein>
    <submittedName>
        <fullName evidence="1">Uncharacterized protein</fullName>
    </submittedName>
</protein>
<organism evidence="1 2">
    <name type="scientific">Solirubrum puertoriconensis</name>
    <dbReference type="NCBI Taxonomy" id="1751427"/>
    <lineage>
        <taxon>Bacteria</taxon>
        <taxon>Pseudomonadati</taxon>
        <taxon>Bacteroidota</taxon>
        <taxon>Cytophagia</taxon>
        <taxon>Cytophagales</taxon>
    </lineage>
</organism>
<evidence type="ECO:0000313" key="1">
    <source>
        <dbReference type="EMBL" id="KUG06483.1"/>
    </source>
</evidence>
<comment type="caution">
    <text evidence="1">The sequence shown here is derived from an EMBL/GenBank/DDBJ whole genome shotgun (WGS) entry which is preliminary data.</text>
</comment>
<sequence>MLEFIITPHTSAGPVLFGLTRSDIRALFEYEPEQFLRGGEEDTDFYNPLGLFVIYDTDQKCVAVEFTGPAHVSLNGVQLLELSKKEATAFFNTDQELDRDASGYTSYQYGVGAYYEKHKKPETVIVFARGYYD</sequence>
<accession>A0A9X0HIF2</accession>